<sequence>MIKKKRPVLQDVADRVGVTKMTVSRYLRHPSQVSPALQKKIAIVLDELGYIPNRAPHILASATSRAIGVLLPSLTNQVFAEVLRGIERVADAHGYQTMLAHYGYDPEKEEQRLMSLLSYNIDGLILAERTHTVRTRQMIEVAGIPVVELMDSVSPCLDLAVGFDNVEAARQMTHYMIDRGYRHAVYLGARLDERTLMKREGYEQAMQAAGLVSHCVMSEIASSYSLGGELLRQAQAEYPQVDSVFCTNDDLAVGAMFECVRQGLRIPQDMGIAGFHGHDIGQAMVPRLSSVLTPRERMGEIGAERLLARLRGEQITPAVEDVGFTLLAGESL</sequence>
<dbReference type="Pfam" id="PF00356">
    <property type="entry name" value="LacI"/>
    <property type="match status" value="1"/>
</dbReference>
<dbReference type="Gene3D" id="3.40.50.2300">
    <property type="match status" value="2"/>
</dbReference>
<dbReference type="eggNOG" id="COG1609">
    <property type="taxonomic scope" value="Bacteria"/>
</dbReference>
<reference evidence="6" key="1">
    <citation type="journal article" date="2005" name="Microbiology (Mosc.)">
        <title>A GntR family transcriptional regulator (PigT) controlsgluconate-mediated repression and defines a new, independent pathway forregulation of the tripyrrole antibiotic, prodigiosin, in Serratia.</title>
        <authorList>
            <person name="Fineran P.C."/>
            <person name="Everson L."/>
            <person name="Slater H."/>
            <person name="Salmond G.P.C."/>
        </authorList>
    </citation>
    <scope>NUCLEOTIDE SEQUENCE</scope>
    <source>
        <strain evidence="6">ATCC 39006</strain>
    </source>
</reference>
<dbReference type="CDD" id="cd01392">
    <property type="entry name" value="HTH_LacI"/>
    <property type="match status" value="1"/>
</dbReference>
<dbReference type="SMART" id="SM00354">
    <property type="entry name" value="HTH_LACI"/>
    <property type="match status" value="1"/>
</dbReference>
<dbReference type="NCBIfam" id="NF011563">
    <property type="entry name" value="PRK14987.1"/>
    <property type="match status" value="1"/>
</dbReference>
<evidence type="ECO:0000259" key="4">
    <source>
        <dbReference type="PROSITE" id="PS50932"/>
    </source>
</evidence>
<dbReference type="SUPFAM" id="SSF47413">
    <property type="entry name" value="lambda repressor-like DNA-binding domains"/>
    <property type="match status" value="1"/>
</dbReference>
<evidence type="ECO:0000313" key="6">
    <source>
        <dbReference type="EMBL" id="CAJ00427.1"/>
    </source>
</evidence>
<organism evidence="6">
    <name type="scientific">Serratia sp. (strain ATCC 39006)</name>
    <name type="common">Prodigiosinella confusarubida</name>
    <dbReference type="NCBI Taxonomy" id="104623"/>
    <lineage>
        <taxon>Bacteria</taxon>
        <taxon>Pseudomonadati</taxon>
        <taxon>Pseudomonadota</taxon>
        <taxon>Gammaproteobacteria</taxon>
        <taxon>Enterobacterales</taxon>
        <taxon>Pectobacteriaceae</taxon>
        <taxon>Prodigiosinella</taxon>
    </lineage>
</organism>
<dbReference type="AlphaFoldDB" id="Q2WCN4"/>
<accession>Q2WCN4</accession>
<dbReference type="InterPro" id="IPR000843">
    <property type="entry name" value="HTH_LacI"/>
</dbReference>
<dbReference type="PANTHER" id="PTHR30146:SF2">
    <property type="entry name" value="HTH-TYPE TRANSCRIPTIONAL REGULATOR GNTR"/>
    <property type="match status" value="1"/>
</dbReference>
<keyword evidence="1" id="KW-0805">Transcription regulation</keyword>
<dbReference type="EMBL" id="AJ973142">
    <property type="protein sequence ID" value="CAJ00427.1"/>
    <property type="molecule type" value="Genomic_DNA"/>
</dbReference>
<evidence type="ECO:0000256" key="3">
    <source>
        <dbReference type="ARBA" id="ARBA00023163"/>
    </source>
</evidence>
<feature type="domain" description="HTH cro/C1-type" evidence="5">
    <location>
        <begin position="9"/>
        <end position="51"/>
    </location>
</feature>
<dbReference type="InterPro" id="IPR028082">
    <property type="entry name" value="Peripla_BP_I"/>
</dbReference>
<keyword evidence="3" id="KW-0804">Transcription</keyword>
<dbReference type="Gene3D" id="1.10.260.40">
    <property type="entry name" value="lambda repressor-like DNA-binding domains"/>
    <property type="match status" value="1"/>
</dbReference>
<proteinExistence type="predicted"/>
<dbReference type="PROSITE" id="PS50932">
    <property type="entry name" value="HTH_LACI_2"/>
    <property type="match status" value="1"/>
</dbReference>
<dbReference type="SUPFAM" id="SSF53822">
    <property type="entry name" value="Periplasmic binding protein-like I"/>
    <property type="match status" value="1"/>
</dbReference>
<evidence type="ECO:0000256" key="1">
    <source>
        <dbReference type="ARBA" id="ARBA00023015"/>
    </source>
</evidence>
<dbReference type="InterPro" id="IPR001387">
    <property type="entry name" value="Cro/C1-type_HTH"/>
</dbReference>
<dbReference type="InterPro" id="IPR001761">
    <property type="entry name" value="Peripla_BP/Lac1_sug-bd_dom"/>
</dbReference>
<evidence type="ECO:0000256" key="2">
    <source>
        <dbReference type="ARBA" id="ARBA00023125"/>
    </source>
</evidence>
<gene>
    <name evidence="6" type="primary">pigT</name>
</gene>
<dbReference type="Pfam" id="PF00532">
    <property type="entry name" value="Peripla_BP_1"/>
    <property type="match status" value="1"/>
</dbReference>
<feature type="domain" description="HTH lacI-type" evidence="4">
    <location>
        <begin position="7"/>
        <end position="61"/>
    </location>
</feature>
<dbReference type="PROSITE" id="PS00356">
    <property type="entry name" value="HTH_LACI_1"/>
    <property type="match status" value="1"/>
</dbReference>
<dbReference type="CDD" id="cd01575">
    <property type="entry name" value="PBP1_GntR"/>
    <property type="match status" value="1"/>
</dbReference>
<protein>
    <submittedName>
        <fullName evidence="6">PigT protein</fullName>
    </submittedName>
</protein>
<name>Q2WCN4_SERS3</name>
<dbReference type="PROSITE" id="PS50943">
    <property type="entry name" value="HTH_CROC1"/>
    <property type="match status" value="1"/>
</dbReference>
<evidence type="ECO:0000259" key="5">
    <source>
        <dbReference type="PROSITE" id="PS50943"/>
    </source>
</evidence>
<dbReference type="InterPro" id="IPR010982">
    <property type="entry name" value="Lambda_DNA-bd_dom_sf"/>
</dbReference>
<dbReference type="PANTHER" id="PTHR30146">
    <property type="entry name" value="LACI-RELATED TRANSCRIPTIONAL REPRESSOR"/>
    <property type="match status" value="1"/>
</dbReference>
<dbReference type="GO" id="GO:0000976">
    <property type="term" value="F:transcription cis-regulatory region binding"/>
    <property type="evidence" value="ECO:0007669"/>
    <property type="project" value="TreeGrafter"/>
</dbReference>
<dbReference type="GO" id="GO:0003700">
    <property type="term" value="F:DNA-binding transcription factor activity"/>
    <property type="evidence" value="ECO:0007669"/>
    <property type="project" value="TreeGrafter"/>
</dbReference>
<keyword evidence="2" id="KW-0238">DNA-binding</keyword>